<dbReference type="EMBL" id="PJNE01000001">
    <property type="protein sequence ID" value="PKW27238.1"/>
    <property type="molecule type" value="Genomic_DNA"/>
</dbReference>
<reference evidence="6 7" key="1">
    <citation type="submission" date="2017-12" db="EMBL/GenBank/DDBJ databases">
        <title>Sequencing the genomes of 1000 Actinobacteria strains.</title>
        <authorList>
            <person name="Klenk H.-P."/>
        </authorList>
    </citation>
    <scope>NUCLEOTIDE SEQUENCE [LARGE SCALE GENOMIC DNA]</scope>
    <source>
        <strain evidence="6 7">DSM 12806</strain>
    </source>
</reference>
<evidence type="ECO:0000313" key="6">
    <source>
        <dbReference type="EMBL" id="PKW27238.1"/>
    </source>
</evidence>
<protein>
    <submittedName>
        <fullName evidence="6">F420-dependent oxidoreductase-like protein</fullName>
    </submittedName>
</protein>
<dbReference type="InterPro" id="IPR050172">
    <property type="entry name" value="SsuD_RutA_monooxygenase"/>
</dbReference>
<evidence type="ECO:0000256" key="3">
    <source>
        <dbReference type="ARBA" id="ARBA00023002"/>
    </source>
</evidence>
<dbReference type="GO" id="GO:0046306">
    <property type="term" value="P:alkanesulfonate catabolic process"/>
    <property type="evidence" value="ECO:0007669"/>
    <property type="project" value="TreeGrafter"/>
</dbReference>
<dbReference type="InterPro" id="IPR011251">
    <property type="entry name" value="Luciferase-like_dom"/>
</dbReference>
<keyword evidence="3" id="KW-0560">Oxidoreductase</keyword>
<dbReference type="AlphaFoldDB" id="A0A2N3YKB6"/>
<organism evidence="6 7">
    <name type="scientific">Phycicoccus duodecadis</name>
    <dbReference type="NCBI Taxonomy" id="173053"/>
    <lineage>
        <taxon>Bacteria</taxon>
        <taxon>Bacillati</taxon>
        <taxon>Actinomycetota</taxon>
        <taxon>Actinomycetes</taxon>
        <taxon>Micrococcales</taxon>
        <taxon>Intrasporangiaceae</taxon>
        <taxon>Phycicoccus</taxon>
    </lineage>
</organism>
<keyword evidence="4" id="KW-0503">Monooxygenase</keyword>
<dbReference type="PANTHER" id="PTHR42847:SF8">
    <property type="entry name" value="CONSERVED PROTEIN"/>
    <property type="match status" value="1"/>
</dbReference>
<dbReference type="NCBIfam" id="TIGR03560">
    <property type="entry name" value="F420_Rv1855c"/>
    <property type="match status" value="1"/>
</dbReference>
<dbReference type="SUPFAM" id="SSF51679">
    <property type="entry name" value="Bacterial luciferase-like"/>
    <property type="match status" value="1"/>
</dbReference>
<proteinExistence type="predicted"/>
<evidence type="ECO:0000259" key="5">
    <source>
        <dbReference type="Pfam" id="PF00296"/>
    </source>
</evidence>
<keyword evidence="7" id="KW-1185">Reference proteome</keyword>
<dbReference type="OrthoDB" id="143323at2"/>
<dbReference type="Proteomes" id="UP000233781">
    <property type="component" value="Unassembled WGS sequence"/>
</dbReference>
<keyword evidence="2" id="KW-0288">FMN</keyword>
<dbReference type="Pfam" id="PF00296">
    <property type="entry name" value="Bac_luciferase"/>
    <property type="match status" value="1"/>
</dbReference>
<evidence type="ECO:0000256" key="2">
    <source>
        <dbReference type="ARBA" id="ARBA00022643"/>
    </source>
</evidence>
<evidence type="ECO:0000256" key="1">
    <source>
        <dbReference type="ARBA" id="ARBA00022630"/>
    </source>
</evidence>
<dbReference type="InterPro" id="IPR019952">
    <property type="entry name" value="F420_OxRdatse_Rv1855c_pred"/>
</dbReference>
<dbReference type="InterPro" id="IPR036661">
    <property type="entry name" value="Luciferase-like_sf"/>
</dbReference>
<evidence type="ECO:0000313" key="7">
    <source>
        <dbReference type="Proteomes" id="UP000233781"/>
    </source>
</evidence>
<dbReference type="PANTHER" id="PTHR42847">
    <property type="entry name" value="ALKANESULFONATE MONOOXYGENASE"/>
    <property type="match status" value="1"/>
</dbReference>
<keyword evidence="1" id="KW-0285">Flavoprotein</keyword>
<accession>A0A2N3YKB6</accession>
<dbReference type="Gene3D" id="3.20.20.30">
    <property type="entry name" value="Luciferase-like domain"/>
    <property type="match status" value="1"/>
</dbReference>
<dbReference type="GO" id="GO:0008726">
    <property type="term" value="F:alkanesulfonate monooxygenase activity"/>
    <property type="evidence" value="ECO:0007669"/>
    <property type="project" value="TreeGrafter"/>
</dbReference>
<name>A0A2N3YKB6_9MICO</name>
<sequence>MKFGLFVPQGWRHDLVGIDPAQHWGVMAGLARRADGIEGWTSIWVYDHFHPVPRPTEEGVHEAWSLMAAFAGVTGRVRLGQMCTCMSYREPTYLAKVAATVDAISEGRLEMGIGAGWYEHEWRAYGYGFPSAGERLARLREGVEIMRQMWTTGRATLGGEHYQVDGAMCFPQPLQGTAQPGSQANGIPMWIAGGGEKKTLRIAAEYADYTNFDGTPEGFTAKSDILRGHCDDIGRDFATIVRSANYNVVIGRDEKEVADRIGWIRDHYTNAGLPEAVVDETVRSFETGPLVGTPEQIVERLRDLEQRGMTYAITYFVEQAYDLSGVELFEREVMPELGDAEQHGHLWHLLRGE</sequence>
<gene>
    <name evidence="6" type="ORF">ATL31_2076</name>
</gene>
<dbReference type="RefSeq" id="WP_101395691.1">
    <property type="nucleotide sequence ID" value="NZ_PJNE01000001.1"/>
</dbReference>
<comment type="caution">
    <text evidence="6">The sequence shown here is derived from an EMBL/GenBank/DDBJ whole genome shotgun (WGS) entry which is preliminary data.</text>
</comment>
<feature type="domain" description="Luciferase-like" evidence="5">
    <location>
        <begin position="1"/>
        <end position="310"/>
    </location>
</feature>
<evidence type="ECO:0000256" key="4">
    <source>
        <dbReference type="ARBA" id="ARBA00023033"/>
    </source>
</evidence>